<dbReference type="RefSeq" id="WP_090870151.1">
    <property type="nucleotide sequence ID" value="NZ_FNYE01000022.1"/>
</dbReference>
<evidence type="ECO:0000256" key="2">
    <source>
        <dbReference type="ARBA" id="ARBA00023002"/>
    </source>
</evidence>
<comment type="similarity">
    <text evidence="1">Belongs to the short-chain dehydrogenases/reductases (SDR) family.</text>
</comment>
<dbReference type="STRING" id="667676.SAMN05192539_102296"/>
<keyword evidence="4" id="KW-1185">Reference proteome</keyword>
<dbReference type="EMBL" id="FNYE01000022">
    <property type="protein sequence ID" value="SEJ89968.1"/>
    <property type="molecule type" value="Genomic_DNA"/>
</dbReference>
<dbReference type="InterPro" id="IPR002347">
    <property type="entry name" value="SDR_fam"/>
</dbReference>
<dbReference type="PROSITE" id="PS51257">
    <property type="entry name" value="PROKAR_LIPOPROTEIN"/>
    <property type="match status" value="1"/>
</dbReference>
<dbReference type="AlphaFoldDB" id="A0A1H7CJZ5"/>
<evidence type="ECO:0000256" key="1">
    <source>
        <dbReference type="ARBA" id="ARBA00006484"/>
    </source>
</evidence>
<reference evidence="4" key="1">
    <citation type="submission" date="2016-10" db="EMBL/GenBank/DDBJ databases">
        <authorList>
            <person name="Varghese N."/>
            <person name="Submissions S."/>
        </authorList>
    </citation>
    <scope>NUCLEOTIDE SEQUENCE [LARGE SCALE GENOMIC DNA]</scope>
    <source>
        <strain evidence="4">LMG 26031</strain>
    </source>
</reference>
<dbReference type="GO" id="GO:0016491">
    <property type="term" value="F:oxidoreductase activity"/>
    <property type="evidence" value="ECO:0007669"/>
    <property type="project" value="UniProtKB-KW"/>
</dbReference>
<keyword evidence="2" id="KW-0560">Oxidoreductase</keyword>
<dbReference type="PRINTS" id="PR00080">
    <property type="entry name" value="SDRFAMILY"/>
</dbReference>
<sequence length="277" mass="28743">MQRVKDKIAIVTGAASGIGAACAARLAQEGALVVVADLNLEGAQEQVRRIKDSGGQAVAARVDIGDESSIDALFELTLKTWGGLDILHNNAAATSLSSTVDAAIEAIDVAVWDDTMRINLRGTMLASRRALPVMRARGGGSIINTSSGSAQAGALGYSAYGVCKAGIENLTRYIAAQHGKEGIRCNAIAPGLIVTPVTQAYYAGELGEMMLSHHLTPRLGQPEDIAHAVVYLASDEAAFVTGQVFNIDGGLLSHQPYYADEIRARAAAAANATKGVA</sequence>
<dbReference type="PANTHER" id="PTHR24321">
    <property type="entry name" value="DEHYDROGENASES, SHORT CHAIN"/>
    <property type="match status" value="1"/>
</dbReference>
<dbReference type="InterPro" id="IPR036291">
    <property type="entry name" value="NAD(P)-bd_dom_sf"/>
</dbReference>
<gene>
    <name evidence="3" type="ORF">SAMN05192539_102296</name>
</gene>
<protein>
    <submittedName>
        <fullName evidence="3">NAD(P)-dependent dehydrogenase, short-chain alcohol dehydrogenase family</fullName>
    </submittedName>
</protein>
<evidence type="ECO:0000313" key="4">
    <source>
        <dbReference type="Proteomes" id="UP000198866"/>
    </source>
</evidence>
<dbReference type="Proteomes" id="UP000198866">
    <property type="component" value="Unassembled WGS sequence"/>
</dbReference>
<accession>A0A1H7CJZ5</accession>
<dbReference type="OrthoDB" id="7064009at2"/>
<evidence type="ECO:0000313" key="3">
    <source>
        <dbReference type="EMBL" id="SEJ89968.1"/>
    </source>
</evidence>
<proteinExistence type="inferred from homology"/>
<dbReference type="PRINTS" id="PR00081">
    <property type="entry name" value="GDHRDH"/>
</dbReference>
<organism evidence="3 4">
    <name type="scientific">Paraburkholderia diazotrophica</name>
    <dbReference type="NCBI Taxonomy" id="667676"/>
    <lineage>
        <taxon>Bacteria</taxon>
        <taxon>Pseudomonadati</taxon>
        <taxon>Pseudomonadota</taxon>
        <taxon>Betaproteobacteria</taxon>
        <taxon>Burkholderiales</taxon>
        <taxon>Burkholderiaceae</taxon>
        <taxon>Paraburkholderia</taxon>
    </lineage>
</organism>
<dbReference type="FunFam" id="3.40.50.720:FF:000084">
    <property type="entry name" value="Short-chain dehydrogenase reductase"/>
    <property type="match status" value="1"/>
</dbReference>
<dbReference type="CDD" id="cd08944">
    <property type="entry name" value="SDR_c12"/>
    <property type="match status" value="1"/>
</dbReference>
<name>A0A1H7CJZ5_9BURK</name>
<dbReference type="PANTHER" id="PTHR24321:SF14">
    <property type="entry name" value="SHORT-CHAIN TYPE DEHYDROGENASE_REDUCTASE BLR2146-RELATED"/>
    <property type="match status" value="1"/>
</dbReference>
<dbReference type="SUPFAM" id="SSF51735">
    <property type="entry name" value="NAD(P)-binding Rossmann-fold domains"/>
    <property type="match status" value="1"/>
</dbReference>
<dbReference type="Gene3D" id="3.40.50.720">
    <property type="entry name" value="NAD(P)-binding Rossmann-like Domain"/>
    <property type="match status" value="1"/>
</dbReference>
<dbReference type="Pfam" id="PF13561">
    <property type="entry name" value="adh_short_C2"/>
    <property type="match status" value="1"/>
</dbReference>